<feature type="compositionally biased region" description="Basic and acidic residues" evidence="9">
    <location>
        <begin position="526"/>
        <end position="538"/>
    </location>
</feature>
<dbReference type="Gene3D" id="2.30.30.1040">
    <property type="match status" value="1"/>
</dbReference>
<dbReference type="SMART" id="SM01019">
    <property type="entry name" value="B3"/>
    <property type="match status" value="1"/>
</dbReference>
<dbReference type="GO" id="GO:0009734">
    <property type="term" value="P:auxin-activated signaling pathway"/>
    <property type="evidence" value="ECO:0007669"/>
    <property type="project" value="UniProtKB-KW"/>
</dbReference>
<feature type="region of interest" description="Disordered" evidence="9">
    <location>
        <begin position="632"/>
        <end position="667"/>
    </location>
</feature>
<feature type="domain" description="PB1" evidence="11">
    <location>
        <begin position="544"/>
        <end position="637"/>
    </location>
</feature>
<evidence type="ECO:0000256" key="6">
    <source>
        <dbReference type="ARBA" id="ARBA00023242"/>
    </source>
</evidence>
<evidence type="ECO:0000313" key="13">
    <source>
        <dbReference type="Proteomes" id="UP000467841"/>
    </source>
</evidence>
<dbReference type="Proteomes" id="UP000467841">
    <property type="component" value="Unassembled WGS sequence"/>
</dbReference>
<dbReference type="InterPro" id="IPR033389">
    <property type="entry name" value="AUX/IAA_dom"/>
</dbReference>
<evidence type="ECO:0000256" key="3">
    <source>
        <dbReference type="ARBA" id="ARBA00023015"/>
    </source>
</evidence>
<comment type="subcellular location">
    <subcellularLocation>
        <location evidence="1 8">Nucleus</location>
    </subcellularLocation>
</comment>
<feature type="domain" description="TF-B3" evidence="10">
    <location>
        <begin position="124"/>
        <end position="226"/>
    </location>
</feature>
<gene>
    <name evidence="12" type="ORF">MERR_LOCUS34648</name>
</gene>
<dbReference type="InterPro" id="IPR010525">
    <property type="entry name" value="ARF_dom"/>
</dbReference>
<dbReference type="PANTHER" id="PTHR31384">
    <property type="entry name" value="AUXIN RESPONSE FACTOR 4-RELATED"/>
    <property type="match status" value="1"/>
</dbReference>
<feature type="compositionally biased region" description="Polar residues" evidence="9">
    <location>
        <begin position="653"/>
        <end position="667"/>
    </location>
</feature>
<dbReference type="InterPro" id="IPR044835">
    <property type="entry name" value="ARF_plant"/>
</dbReference>
<evidence type="ECO:0000256" key="5">
    <source>
        <dbReference type="ARBA" id="ARBA00023163"/>
    </source>
</evidence>
<dbReference type="PROSITE" id="PS51745">
    <property type="entry name" value="PB1"/>
    <property type="match status" value="1"/>
</dbReference>
<dbReference type="PANTHER" id="PTHR31384:SF96">
    <property type="entry name" value="AUXIN RESPONSE FACTOR 1"/>
    <property type="match status" value="1"/>
</dbReference>
<dbReference type="SUPFAM" id="SSF101936">
    <property type="entry name" value="DNA-binding pseudobarrel domain"/>
    <property type="match status" value="1"/>
</dbReference>
<dbReference type="GO" id="GO:0003677">
    <property type="term" value="F:DNA binding"/>
    <property type="evidence" value="ECO:0007669"/>
    <property type="project" value="UniProtKB-KW"/>
</dbReference>
<name>A0A6D2KGW9_9BRAS</name>
<feature type="compositionally biased region" description="Low complexity" evidence="9">
    <location>
        <begin position="381"/>
        <end position="393"/>
    </location>
</feature>
<reference evidence="12" key="1">
    <citation type="submission" date="2020-01" db="EMBL/GenBank/DDBJ databases">
        <authorList>
            <person name="Mishra B."/>
        </authorList>
    </citation>
    <scope>NUCLEOTIDE SEQUENCE [LARGE SCALE GENOMIC DNA]</scope>
</reference>
<dbReference type="FunFam" id="2.30.30.1040:FF:000001">
    <property type="entry name" value="Auxin response factor"/>
    <property type="match status" value="1"/>
</dbReference>
<evidence type="ECO:0000256" key="7">
    <source>
        <dbReference type="ARBA" id="ARBA00023294"/>
    </source>
</evidence>
<protein>
    <recommendedName>
        <fullName evidence="8">Auxin response factor</fullName>
    </recommendedName>
</protein>
<keyword evidence="7 8" id="KW-0927">Auxin signaling pathway</keyword>
<evidence type="ECO:0000259" key="11">
    <source>
        <dbReference type="PROSITE" id="PS51745"/>
    </source>
</evidence>
<dbReference type="GO" id="GO:0006355">
    <property type="term" value="P:regulation of DNA-templated transcription"/>
    <property type="evidence" value="ECO:0007669"/>
    <property type="project" value="InterPro"/>
</dbReference>
<comment type="caution">
    <text evidence="12">The sequence shown here is derived from an EMBL/GenBank/DDBJ whole genome shotgun (WGS) entry which is preliminary data.</text>
</comment>
<evidence type="ECO:0000259" key="10">
    <source>
        <dbReference type="PROSITE" id="PS50863"/>
    </source>
</evidence>
<dbReference type="PROSITE" id="PS50863">
    <property type="entry name" value="B3"/>
    <property type="match status" value="1"/>
</dbReference>
<evidence type="ECO:0000256" key="1">
    <source>
        <dbReference type="ARBA" id="ARBA00004123"/>
    </source>
</evidence>
<comment type="subunit">
    <text evidence="8">Homodimers and heterodimers.</text>
</comment>
<evidence type="ECO:0000256" key="2">
    <source>
        <dbReference type="ARBA" id="ARBA00007853"/>
    </source>
</evidence>
<feature type="region of interest" description="Disordered" evidence="9">
    <location>
        <begin position="496"/>
        <end position="545"/>
    </location>
</feature>
<dbReference type="InterPro" id="IPR003340">
    <property type="entry name" value="B3_DNA-bd"/>
</dbReference>
<comment type="function">
    <text evidence="8">Auxin response factors (ARFs) are transcriptional factors that bind specifically to the DNA sequence 5'-TGTCTC-3' found in the auxin-responsive promoter elements (AuxREs).</text>
</comment>
<dbReference type="InterPro" id="IPR015300">
    <property type="entry name" value="DNA-bd_pseudobarrel_sf"/>
</dbReference>
<feature type="region of interest" description="Disordered" evidence="9">
    <location>
        <begin position="356"/>
        <end position="421"/>
    </location>
</feature>
<proteinExistence type="inferred from homology"/>
<keyword evidence="5 8" id="KW-0804">Transcription</keyword>
<accession>A0A6D2KGW9</accession>
<dbReference type="Gene3D" id="3.10.20.90">
    <property type="entry name" value="Phosphatidylinositol 3-kinase Catalytic Subunit, Chain A, domain 1"/>
    <property type="match status" value="1"/>
</dbReference>
<dbReference type="FunFam" id="2.40.330.10:FF:000001">
    <property type="entry name" value="Auxin response factor"/>
    <property type="match status" value="1"/>
</dbReference>
<dbReference type="Gene3D" id="2.40.330.10">
    <property type="entry name" value="DNA-binding pseudobarrel domain"/>
    <property type="match status" value="1"/>
</dbReference>
<evidence type="ECO:0000256" key="4">
    <source>
        <dbReference type="ARBA" id="ARBA00023125"/>
    </source>
</evidence>
<dbReference type="GO" id="GO:0005634">
    <property type="term" value="C:nucleus"/>
    <property type="evidence" value="ECO:0007669"/>
    <property type="project" value="UniProtKB-SubCell"/>
</dbReference>
<keyword evidence="13" id="KW-1185">Reference proteome</keyword>
<sequence length="667" mass="73915">MAATNQSSGKPGGALSDALYRELWHACAGPLVTLPREGERVYYFPEGHMEQLEASMHQGLEQQMPSFNLPSKILCKVINIQRRAEPETDEVYAQITLLPELDQSEPISPDAPVQEPEKCTVHSFCKTLTASDTSTHGGFSVLRRHADDCLPPLDMSQQPPWQELVATDMHNNEWHFRHIFRGQPRRHLLTTGWSVFVSSKKLVAGDAFIFLRGENEELRVGVRRHMRQQTSIPSSVISSHSMHIGVLATAAHAITTGTIFSVFYKPRTSRSEFIVSVNRYLEAKNQKLSVGMRFKMRFEGEEAPEKKFSGTIVGVQENKSSVWHESEWRSLKVQWDEPSSVFRPEKVSPWELEPLVANSTPSSHPQPPQRNKRPRPPGLPSPTTAPSTTAVTPDAVWKSPADTPSPVPLFSPPAKTATLGHGGNKSFGGLSIGSGFWPSHADSAAESFASAFDNEPAEKKQSNGNVCRLFGFELVENVNVDECFSAASVSGAGAVDQPVPSNEFDSGQQSEPLNINQSNIPSGSGDPEKSSLRSHQESQSRQIRSCTKVHMQGSAVGRAVDLSRSECYEDLFKKLEEMFDIEGELLKSTKKWQVVYTDDEDDMMMVGDDPWNEFCGMVRKIFIYTPEEVKKLSPKNKLTVSVRMQPKADAEENGNTEGRSSSMAGSR</sequence>
<dbReference type="FunFam" id="3.10.20.90:FF:000047">
    <property type="entry name" value="Auxin response factor"/>
    <property type="match status" value="1"/>
</dbReference>
<keyword evidence="6 8" id="KW-0539">Nucleus</keyword>
<dbReference type="Pfam" id="PF06507">
    <property type="entry name" value="ARF_AD"/>
    <property type="match status" value="1"/>
</dbReference>
<organism evidence="12 13">
    <name type="scientific">Microthlaspi erraticum</name>
    <dbReference type="NCBI Taxonomy" id="1685480"/>
    <lineage>
        <taxon>Eukaryota</taxon>
        <taxon>Viridiplantae</taxon>
        <taxon>Streptophyta</taxon>
        <taxon>Embryophyta</taxon>
        <taxon>Tracheophyta</taxon>
        <taxon>Spermatophyta</taxon>
        <taxon>Magnoliopsida</taxon>
        <taxon>eudicotyledons</taxon>
        <taxon>Gunneridae</taxon>
        <taxon>Pentapetalae</taxon>
        <taxon>rosids</taxon>
        <taxon>malvids</taxon>
        <taxon>Brassicales</taxon>
        <taxon>Brassicaceae</taxon>
        <taxon>Coluteocarpeae</taxon>
        <taxon>Microthlaspi</taxon>
    </lineage>
</organism>
<dbReference type="CDD" id="cd10017">
    <property type="entry name" value="B3_DNA"/>
    <property type="match status" value="1"/>
</dbReference>
<keyword evidence="3 8" id="KW-0805">Transcription regulation</keyword>
<evidence type="ECO:0000313" key="12">
    <source>
        <dbReference type="EMBL" id="CAA7047413.1"/>
    </source>
</evidence>
<feature type="compositionally biased region" description="Polar residues" evidence="9">
    <location>
        <begin position="499"/>
        <end position="522"/>
    </location>
</feature>
<dbReference type="Pfam" id="PF02362">
    <property type="entry name" value="B3"/>
    <property type="match status" value="1"/>
</dbReference>
<dbReference type="SUPFAM" id="SSF54277">
    <property type="entry name" value="CAD &amp; PB1 domains"/>
    <property type="match status" value="1"/>
</dbReference>
<evidence type="ECO:0000256" key="9">
    <source>
        <dbReference type="SAM" id="MobiDB-lite"/>
    </source>
</evidence>
<dbReference type="Pfam" id="PF02309">
    <property type="entry name" value="AUX_IAA"/>
    <property type="match status" value="2"/>
</dbReference>
<comment type="similarity">
    <text evidence="2 8">Belongs to the ARF family.</text>
</comment>
<dbReference type="InterPro" id="IPR053793">
    <property type="entry name" value="PB1-like"/>
</dbReference>
<evidence type="ECO:0000256" key="8">
    <source>
        <dbReference type="RuleBase" id="RU004561"/>
    </source>
</evidence>
<keyword evidence="4 8" id="KW-0238">DNA-binding</keyword>
<dbReference type="OrthoDB" id="1050118at2759"/>
<dbReference type="AlphaFoldDB" id="A0A6D2KGW9"/>
<dbReference type="EMBL" id="CACVBM020001373">
    <property type="protein sequence ID" value="CAA7047413.1"/>
    <property type="molecule type" value="Genomic_DNA"/>
</dbReference>